<name>E3SJW2_9CAUD</name>
<dbReference type="GeneID" id="10327216"/>
<dbReference type="Proteomes" id="UP000006525">
    <property type="component" value="Segment"/>
</dbReference>
<sequence>MVISIATHIIRVHDINSFLCNSICSDPVQLPTV</sequence>
<evidence type="ECO:0000313" key="1">
    <source>
        <dbReference type="EMBL" id="ADO97672.1"/>
    </source>
</evidence>
<reference evidence="1 2" key="1">
    <citation type="journal article" date="2010" name="Environ. Microbiol.">
        <title>Genomic analysis of oceanic cyanobacterial myoviruses compared with T4-like myoviruses from diverse hosts and environments.</title>
        <authorList>
            <person name="Sullivan M.B."/>
            <person name="Huang K.H."/>
            <person name="Ignacio-Espinoza J.C."/>
            <person name="Berlin A.M."/>
            <person name="Kelly L."/>
            <person name="Weigele P.R."/>
            <person name="DeFrancesco A.S."/>
            <person name="Kern S.E."/>
            <person name="Thompson L.R."/>
            <person name="Young S."/>
            <person name="Yandava C."/>
            <person name="Fu R."/>
            <person name="Krastins B."/>
            <person name="Chase M."/>
            <person name="Sarracino D."/>
            <person name="Osburne M.S."/>
            <person name="Henn M.R."/>
            <person name="Chisholm S.W."/>
        </authorList>
    </citation>
    <scope>NUCLEOTIDE SEQUENCE [LARGE SCALE GENOMIC DNA]</scope>
    <source>
        <strain evidence="1">8102-4</strain>
    </source>
</reference>
<proteinExistence type="predicted"/>
<organism evidence="1 2">
    <name type="scientific">Synechococcus phage S-ShM2</name>
    <dbReference type="NCBI Taxonomy" id="445683"/>
    <lineage>
        <taxon>Viruses</taxon>
        <taxon>Duplodnaviria</taxon>
        <taxon>Heunggongvirae</taxon>
        <taxon>Uroviricota</taxon>
        <taxon>Caudoviricetes</taxon>
        <taxon>Pantevenvirales</taxon>
        <taxon>Kyanoviridae</taxon>
        <taxon>Ahtivirus</taxon>
        <taxon>Ahtivirus sagseatwo</taxon>
    </lineage>
</organism>
<keyword evidence="2" id="KW-1185">Reference proteome</keyword>
<evidence type="ECO:0000313" key="2">
    <source>
        <dbReference type="Proteomes" id="UP000006525"/>
    </source>
</evidence>
<dbReference type="RefSeq" id="YP_004322727.1">
    <property type="nucleotide sequence ID" value="NC_015281.1"/>
</dbReference>
<gene>
    <name evidence="1" type="ORF">SShM2_061</name>
</gene>
<accession>E3SJW2</accession>
<dbReference type="KEGG" id="vg:10327216"/>
<protein>
    <submittedName>
        <fullName evidence="1">Uncharacterized protein</fullName>
    </submittedName>
</protein>
<dbReference type="EMBL" id="GU071096">
    <property type="protein sequence ID" value="ADO97672.1"/>
    <property type="molecule type" value="Genomic_DNA"/>
</dbReference>